<dbReference type="Pfam" id="PF00386">
    <property type="entry name" value="C1q"/>
    <property type="match status" value="2"/>
</dbReference>
<dbReference type="SMART" id="SM00110">
    <property type="entry name" value="C1Q"/>
    <property type="match status" value="1"/>
</dbReference>
<evidence type="ECO:0000313" key="8">
    <source>
        <dbReference type="EMBL" id="KAK7884132.1"/>
    </source>
</evidence>
<evidence type="ECO:0000256" key="4">
    <source>
        <dbReference type="SAM" id="Coils"/>
    </source>
</evidence>
<keyword evidence="9" id="KW-1185">Reference proteome</keyword>
<dbReference type="Proteomes" id="UP001460270">
    <property type="component" value="Unassembled WGS sequence"/>
</dbReference>
<evidence type="ECO:0000256" key="2">
    <source>
        <dbReference type="ARBA" id="ARBA00022525"/>
    </source>
</evidence>
<protein>
    <recommendedName>
        <fullName evidence="7">C1q domain-containing protein</fullName>
    </recommendedName>
</protein>
<dbReference type="PRINTS" id="PR00007">
    <property type="entry name" value="COMPLEMNTC1Q"/>
</dbReference>
<dbReference type="InterPro" id="IPR050822">
    <property type="entry name" value="Cerebellin_Synaptic_Org"/>
</dbReference>
<dbReference type="GO" id="GO:0005576">
    <property type="term" value="C:extracellular region"/>
    <property type="evidence" value="ECO:0007669"/>
    <property type="project" value="UniProtKB-SubCell"/>
</dbReference>
<organism evidence="8 9">
    <name type="scientific">Mugilogobius chulae</name>
    <name type="common">yellowstripe goby</name>
    <dbReference type="NCBI Taxonomy" id="88201"/>
    <lineage>
        <taxon>Eukaryota</taxon>
        <taxon>Metazoa</taxon>
        <taxon>Chordata</taxon>
        <taxon>Craniata</taxon>
        <taxon>Vertebrata</taxon>
        <taxon>Euteleostomi</taxon>
        <taxon>Actinopterygii</taxon>
        <taxon>Neopterygii</taxon>
        <taxon>Teleostei</taxon>
        <taxon>Neoteleostei</taxon>
        <taxon>Acanthomorphata</taxon>
        <taxon>Gobiaria</taxon>
        <taxon>Gobiiformes</taxon>
        <taxon>Gobioidei</taxon>
        <taxon>Gobiidae</taxon>
        <taxon>Gobionellinae</taxon>
        <taxon>Mugilogobius</taxon>
    </lineage>
</organism>
<feature type="domain" description="C1q" evidence="7">
    <location>
        <begin position="155"/>
        <end position="212"/>
    </location>
</feature>
<feature type="region of interest" description="Disordered" evidence="5">
    <location>
        <begin position="297"/>
        <end position="320"/>
    </location>
</feature>
<dbReference type="AlphaFoldDB" id="A0AAW0MYA3"/>
<feature type="signal peptide" evidence="6">
    <location>
        <begin position="1"/>
        <end position="20"/>
    </location>
</feature>
<dbReference type="InterPro" id="IPR008983">
    <property type="entry name" value="Tumour_necrosis_fac-like_dom"/>
</dbReference>
<feature type="chain" id="PRO_5043620430" description="C1q domain-containing protein" evidence="6">
    <location>
        <begin position="21"/>
        <end position="489"/>
    </location>
</feature>
<keyword evidence="3 6" id="KW-0732">Signal</keyword>
<sequence>MKSLVFVVLLLFLFERSVQEVDPKSERTQDFQQNEKENQSEQNVCDSCAELKELRDMVIEQRLGMKILTDKLEEYDLVLKSTQEQLRMTQYELQFTQYELKTTQDQLKSNQEELKSTRDELNSTKLELQQHQSELEALRSQLSQTESRVSKIEAKLEPKVAFSVGLTASLGPFNVETTVVYQDVFFNMGQAYNPVTGVFTAPVKGVYFITFTGFNYRVQEVDPKSERTQDFQQNEKENQSEQNVCDSCAELKELRDMVIEQRLGMKILTDKLEEYDLALKSTQEQLKITQYELKTTQEEQKSTQDQLKSNQEELKSTRDELNSTKLELQQHQSELEALRSQLSQTESRVSKMEAKLEPKVAFSVGLTANGNIGPFNVETTLVYGKVFYNMGQAYNPVTGVFTAPVKGVYFFTFKAFNYGGGTTALRMFHNQTCLLENWGYSSSHMYYSNTRIIQMEKGDVLYMKLAPNKQLYDDAGNYNSLSGFLLYTV</sequence>
<feature type="domain" description="C1q" evidence="7">
    <location>
        <begin position="355"/>
        <end position="489"/>
    </location>
</feature>
<dbReference type="EMBL" id="JBBPFD010000020">
    <property type="protein sequence ID" value="KAK7884132.1"/>
    <property type="molecule type" value="Genomic_DNA"/>
</dbReference>
<dbReference type="PROSITE" id="PS50871">
    <property type="entry name" value="C1Q"/>
    <property type="match status" value="2"/>
</dbReference>
<evidence type="ECO:0000313" key="9">
    <source>
        <dbReference type="Proteomes" id="UP001460270"/>
    </source>
</evidence>
<dbReference type="PANTHER" id="PTHR22923">
    <property type="entry name" value="CEREBELLIN-RELATED"/>
    <property type="match status" value="1"/>
</dbReference>
<keyword evidence="4" id="KW-0175">Coiled coil</keyword>
<evidence type="ECO:0000259" key="7">
    <source>
        <dbReference type="PROSITE" id="PS50871"/>
    </source>
</evidence>
<reference evidence="9" key="1">
    <citation type="submission" date="2024-04" db="EMBL/GenBank/DDBJ databases">
        <title>Salinicola lusitanus LLJ914,a marine bacterium isolated from the Okinawa Trough.</title>
        <authorList>
            <person name="Li J."/>
        </authorList>
    </citation>
    <scope>NUCLEOTIDE SEQUENCE [LARGE SCALE GENOMIC DNA]</scope>
</reference>
<dbReference type="InterPro" id="IPR001073">
    <property type="entry name" value="C1q_dom"/>
</dbReference>
<accession>A0AAW0MYA3</accession>
<name>A0AAW0MYA3_9GOBI</name>
<feature type="compositionally biased region" description="Basic and acidic residues" evidence="5">
    <location>
        <begin position="310"/>
        <end position="320"/>
    </location>
</feature>
<comment type="caution">
    <text evidence="8">The sequence shown here is derived from an EMBL/GenBank/DDBJ whole genome shotgun (WGS) entry which is preliminary data.</text>
</comment>
<evidence type="ECO:0000256" key="1">
    <source>
        <dbReference type="ARBA" id="ARBA00004613"/>
    </source>
</evidence>
<keyword evidence="2" id="KW-0964">Secreted</keyword>
<comment type="subcellular location">
    <subcellularLocation>
        <location evidence="1">Secreted</location>
    </subcellularLocation>
</comment>
<proteinExistence type="predicted"/>
<evidence type="ECO:0000256" key="5">
    <source>
        <dbReference type="SAM" id="MobiDB-lite"/>
    </source>
</evidence>
<feature type="coiled-coil region" evidence="4">
    <location>
        <begin position="65"/>
        <end position="155"/>
    </location>
</feature>
<dbReference type="Gene3D" id="2.60.120.40">
    <property type="match status" value="2"/>
</dbReference>
<gene>
    <name evidence="8" type="ORF">WMY93_027255</name>
</gene>
<evidence type="ECO:0000256" key="3">
    <source>
        <dbReference type="ARBA" id="ARBA00022729"/>
    </source>
</evidence>
<evidence type="ECO:0000256" key="6">
    <source>
        <dbReference type="SAM" id="SignalP"/>
    </source>
</evidence>
<dbReference type="PANTHER" id="PTHR22923:SF102">
    <property type="entry name" value="CEREBELLIN 13-RELATED"/>
    <property type="match status" value="1"/>
</dbReference>
<dbReference type="SUPFAM" id="SSF49842">
    <property type="entry name" value="TNF-like"/>
    <property type="match status" value="2"/>
</dbReference>